<keyword evidence="2" id="KW-1185">Reference proteome</keyword>
<dbReference type="PATRIC" id="fig|593117.10.peg.700"/>
<organism evidence="1 2">
    <name type="scientific">Thermococcus gammatolerans (strain DSM 15229 / JCM 11827 / EJ3)</name>
    <dbReference type="NCBI Taxonomy" id="593117"/>
    <lineage>
        <taxon>Archaea</taxon>
        <taxon>Methanobacteriati</taxon>
        <taxon>Methanobacteriota</taxon>
        <taxon>Thermococci</taxon>
        <taxon>Thermococcales</taxon>
        <taxon>Thermococcaceae</taxon>
        <taxon>Thermococcus</taxon>
    </lineage>
</organism>
<dbReference type="STRING" id="593117.TGAM_0700"/>
<proteinExistence type="predicted"/>
<dbReference type="HOGENOM" id="CLU_1243085_0_0_2"/>
<name>C5A4P0_THEGJ</name>
<dbReference type="KEGG" id="tga:TGAM_0700"/>
<evidence type="ECO:0000313" key="1">
    <source>
        <dbReference type="EMBL" id="ACS33202.1"/>
    </source>
</evidence>
<gene>
    <name evidence="1" type="ordered locus">TGAM_0700</name>
</gene>
<dbReference type="GeneID" id="7988914"/>
<evidence type="ECO:0000313" key="2">
    <source>
        <dbReference type="Proteomes" id="UP000001488"/>
    </source>
</evidence>
<dbReference type="Proteomes" id="UP000001488">
    <property type="component" value="Chromosome"/>
</dbReference>
<dbReference type="OrthoDB" id="101552at2157"/>
<sequence>MKRWLALGISILVLLSVLVVTTASESTVLSELSGESQYGGSLIPNSSGWRSAPEDPQTVYIEIVAPNVRLKKALREALTNVTRAHNLKPVYVSGSIDDHDMKGRVVVVYLPHAFSRDGLLSRECGVSGILYYSYAGDAKTFVDIMMSRNTSKETKGTIKKPALELKFSSVRRLNEEHIMNQTVWVAYWWNLKARVGRLREGDPYKMVAREIAAHLDRFLENS</sequence>
<protein>
    <submittedName>
        <fullName evidence="1">Uncharacterized protein</fullName>
    </submittedName>
</protein>
<accession>C5A4P0</accession>
<dbReference type="RefSeq" id="WP_015858320.1">
    <property type="nucleotide sequence ID" value="NC_012804.1"/>
</dbReference>
<dbReference type="AlphaFoldDB" id="C5A4P0"/>
<reference evidence="1 2" key="1">
    <citation type="journal article" date="2007" name="Genome Biol.">
        <title>Genome analysis and genome-wide proteomics of Thermococcus gammatolerans, the most radioresistant organism known amongst the Archaea.</title>
        <authorList>
            <person name="Zivanovic Y."/>
            <person name="Armengaud J."/>
            <person name="Lagorce A."/>
            <person name="Leplat C."/>
            <person name="Guerin P."/>
            <person name="Dutertre M."/>
            <person name="Anthouard V."/>
            <person name="Forterre P."/>
            <person name="Wincker P."/>
            <person name="Confalonieri F."/>
        </authorList>
    </citation>
    <scope>NUCLEOTIDE SEQUENCE [LARGE SCALE GENOMIC DNA]</scope>
    <source>
        <strain evidence="2">DSM 15229 / JCM 11827 / EJ3</strain>
    </source>
</reference>
<dbReference type="eggNOG" id="arCOG10365">
    <property type="taxonomic scope" value="Archaea"/>
</dbReference>
<dbReference type="EMBL" id="CP001398">
    <property type="protein sequence ID" value="ACS33202.1"/>
    <property type="molecule type" value="Genomic_DNA"/>
</dbReference>
<dbReference type="PaxDb" id="593117-TGAM_0700"/>